<evidence type="ECO:0000256" key="2">
    <source>
        <dbReference type="SAM" id="MobiDB-lite"/>
    </source>
</evidence>
<dbReference type="OrthoDB" id="429932at2759"/>
<feature type="domain" description="MutL C-terminal dimerisation" evidence="3">
    <location>
        <begin position="681"/>
        <end position="894"/>
    </location>
</feature>
<dbReference type="Gene3D" id="3.30.565.10">
    <property type="entry name" value="Histidine kinase-like ATPase, C-terminal domain"/>
    <property type="match status" value="1"/>
</dbReference>
<dbReference type="PANTHER" id="PTHR10073">
    <property type="entry name" value="DNA MISMATCH REPAIR PROTEIN MLH, PMS, MUTL"/>
    <property type="match status" value="1"/>
</dbReference>
<evidence type="ECO:0000256" key="1">
    <source>
        <dbReference type="ARBA" id="ARBA00006082"/>
    </source>
</evidence>
<feature type="region of interest" description="Disordered" evidence="2">
    <location>
        <begin position="401"/>
        <end position="445"/>
    </location>
</feature>
<evidence type="ECO:0000313" key="5">
    <source>
        <dbReference type="Proteomes" id="UP001153618"/>
    </source>
</evidence>
<dbReference type="Proteomes" id="UP001153618">
    <property type="component" value="Unassembled WGS sequence"/>
</dbReference>
<dbReference type="InterPro" id="IPR036890">
    <property type="entry name" value="HATPase_C_sf"/>
</dbReference>
<dbReference type="Gene3D" id="3.30.1540.20">
    <property type="entry name" value="MutL, C-terminal domain, dimerisation subdomain"/>
    <property type="match status" value="1"/>
</dbReference>
<sequence length="966" mass="107096">MPLPQSIQALPSDVIAKLKSSTAILDLSGVILELVKNSLDGSANTIFVTVDFQRGGCIVEDDGNGIPPNEFETTGGLGKPHHTSRFEQNDSYGHRGLFLASLASLSLLTLTSHHAAHESTNSIIFHHSKPVARLIPAPSHHTLRSASHGTSVTVNDLFGNMPVRVKNRAITLRKAGEADREWDNLRNSLISLVLANPQALRLVLLDTEKSKRMSIRPSALISPTAQAPSGDAFEFRRIGSVLTQCGLISPRNWECWHELSASVPDLTVRAAISLQASPSRKTQFVSLGKEPLMSRNGSNILYNEINRLFSLSDFGNFGTRPNHASPRAITHPVGISEAQSIGSARSWTKPINRWPMFYIRIDTSDAPQLGENDESEHLPESDKSLQRIVDVLGAMVREFLKQHNMRPRSGKQRTQSSDRSRSILTKGSCSIQSAGVDPNQDRLASSADEAFSGHFKIPSFARSQGINYSQDFTNWSRVKAAKAPESYPIIPRSRAPITSPGINQFQSERALPTRNQRGSGGLNHHREPQLSFGRSNNPSVGGDQNIVRTQSEQTSSPPSPNKMLTWIDPHTKLAYLINPRTGQTLNSRKSLATKSHRLPISHGEHQDPAHGLWFQNLLETWENPSFSRTEVPIPNLGAEAVPSNDLTASHDCFKGIGSLTTAQVAKYRGKLMRRDLETAEVIAQVDKKFILAKVPSTALRNCESETSNDFLLLIDQHAADERCRIEQLFEEMFLPPGEAIAQDTGVRTVQVFLEFQVSETEGRLFNRYKTDFTSWGVHYDTEVKNSSTSITFHTLPVLIAERCRTEPQVLIDLMRREIWSSEEVGGKSFQPKRDLGSEIEDQPFTPLGIEDPADKNPPFTSHSWVRKMNGCPQGIIDLLNSRACRTAIMFNDPLDIGECRALLSRLARCAFPFQCAHGRPSMVPILDLRSVPDTTTSFPSSLKESKSADDRMELDYMDAFRASYST</sequence>
<dbReference type="PANTHER" id="PTHR10073:SF47">
    <property type="entry name" value="DNA MISMATCH REPAIR PROTEIN MLH3"/>
    <property type="match status" value="1"/>
</dbReference>
<feature type="region of interest" description="Disordered" evidence="2">
    <location>
        <begin position="829"/>
        <end position="861"/>
    </location>
</feature>
<organism evidence="4 5">
    <name type="scientific">Penicillium olsonii</name>
    <dbReference type="NCBI Taxonomy" id="99116"/>
    <lineage>
        <taxon>Eukaryota</taxon>
        <taxon>Fungi</taxon>
        <taxon>Dikarya</taxon>
        <taxon>Ascomycota</taxon>
        <taxon>Pezizomycotina</taxon>
        <taxon>Eurotiomycetes</taxon>
        <taxon>Eurotiomycetidae</taxon>
        <taxon>Eurotiales</taxon>
        <taxon>Aspergillaceae</taxon>
        <taxon>Penicillium</taxon>
    </lineage>
</organism>
<protein>
    <recommendedName>
        <fullName evidence="3">MutL C-terminal dimerisation domain-containing protein</fullName>
    </recommendedName>
</protein>
<reference evidence="4" key="1">
    <citation type="submission" date="2021-07" db="EMBL/GenBank/DDBJ databases">
        <authorList>
            <person name="Branca A.L. A."/>
        </authorList>
    </citation>
    <scope>NUCLEOTIDE SEQUENCE</scope>
</reference>
<dbReference type="AlphaFoldDB" id="A0A9W4N2S7"/>
<comment type="caution">
    <text evidence="4">The sequence shown here is derived from an EMBL/GenBank/DDBJ whole genome shotgun (WGS) entry which is preliminary data.</text>
</comment>
<name>A0A9W4N2S7_PENOL</name>
<comment type="similarity">
    <text evidence="1">Belongs to the DNA mismatch repair MutL/HexB family.</text>
</comment>
<evidence type="ECO:0000313" key="4">
    <source>
        <dbReference type="EMBL" id="CAG8233427.1"/>
    </source>
</evidence>
<dbReference type="Pfam" id="PF13589">
    <property type="entry name" value="HATPase_c_3"/>
    <property type="match status" value="1"/>
</dbReference>
<dbReference type="InterPro" id="IPR042120">
    <property type="entry name" value="MutL_C_dimsub"/>
</dbReference>
<dbReference type="GO" id="GO:0016887">
    <property type="term" value="F:ATP hydrolysis activity"/>
    <property type="evidence" value="ECO:0007669"/>
    <property type="project" value="InterPro"/>
</dbReference>
<proteinExistence type="inferred from homology"/>
<feature type="region of interest" description="Disordered" evidence="2">
    <location>
        <begin position="491"/>
        <end position="562"/>
    </location>
</feature>
<dbReference type="GO" id="GO:0006298">
    <property type="term" value="P:mismatch repair"/>
    <property type="evidence" value="ECO:0007669"/>
    <property type="project" value="InterPro"/>
</dbReference>
<dbReference type="SUPFAM" id="SSF118116">
    <property type="entry name" value="DNA mismatch repair protein MutL"/>
    <property type="match status" value="2"/>
</dbReference>
<dbReference type="GO" id="GO:0140664">
    <property type="term" value="F:ATP-dependent DNA damage sensor activity"/>
    <property type="evidence" value="ECO:0007669"/>
    <property type="project" value="InterPro"/>
</dbReference>
<dbReference type="SMART" id="SM00853">
    <property type="entry name" value="MutL_C"/>
    <property type="match status" value="1"/>
</dbReference>
<accession>A0A9W4N2S7</accession>
<feature type="compositionally biased region" description="Polar residues" evidence="2">
    <location>
        <begin position="500"/>
        <end position="517"/>
    </location>
</feature>
<dbReference type="InterPro" id="IPR037198">
    <property type="entry name" value="MutL_C_sf"/>
</dbReference>
<dbReference type="EMBL" id="CAJVOS010000060">
    <property type="protein sequence ID" value="CAG8233427.1"/>
    <property type="molecule type" value="Genomic_DNA"/>
</dbReference>
<dbReference type="SUPFAM" id="SSF55874">
    <property type="entry name" value="ATPase domain of HSP90 chaperone/DNA topoisomerase II/histidine kinase"/>
    <property type="match status" value="1"/>
</dbReference>
<dbReference type="GO" id="GO:0032300">
    <property type="term" value="C:mismatch repair complex"/>
    <property type="evidence" value="ECO:0007669"/>
    <property type="project" value="InterPro"/>
</dbReference>
<dbReference type="GO" id="GO:0005524">
    <property type="term" value="F:ATP binding"/>
    <property type="evidence" value="ECO:0007669"/>
    <property type="project" value="InterPro"/>
</dbReference>
<keyword evidence="5" id="KW-1185">Reference proteome</keyword>
<dbReference type="InterPro" id="IPR038973">
    <property type="entry name" value="MutL/Mlh/Pms-like"/>
</dbReference>
<dbReference type="InterPro" id="IPR014790">
    <property type="entry name" value="MutL_C"/>
</dbReference>
<feature type="compositionally biased region" description="Polar residues" evidence="2">
    <location>
        <begin position="422"/>
        <end position="433"/>
    </location>
</feature>
<gene>
    <name evidence="4" type="ORF">POLS_LOCUS8378</name>
</gene>
<evidence type="ECO:0000259" key="3">
    <source>
        <dbReference type="SMART" id="SM00853"/>
    </source>
</evidence>